<dbReference type="Proteomes" id="UP000609651">
    <property type="component" value="Unassembled WGS sequence"/>
</dbReference>
<dbReference type="PROSITE" id="PS51502">
    <property type="entry name" value="S_R_A_B_BARREL"/>
    <property type="match status" value="1"/>
</dbReference>
<comment type="caution">
    <text evidence="2">The sequence shown here is derived from an EMBL/GenBank/DDBJ whole genome shotgun (WGS) entry which is preliminary data.</text>
</comment>
<name>A0ABX1VG23_9PLAN</name>
<reference evidence="2 3" key="1">
    <citation type="journal article" date="2020" name="Syst. Appl. Microbiol.">
        <title>Alienimonas chondri sp. nov., a novel planctomycete isolated from the biofilm of the red alga Chondrus crispus.</title>
        <authorList>
            <person name="Vitorino I."/>
            <person name="Albuquerque L."/>
            <person name="Wiegand S."/>
            <person name="Kallscheuer N."/>
            <person name="da Costa M.S."/>
            <person name="Lobo-da-Cunha A."/>
            <person name="Jogler C."/>
            <person name="Lage O.M."/>
        </authorList>
    </citation>
    <scope>NUCLEOTIDE SEQUENCE [LARGE SCALE GENOMIC DNA]</scope>
    <source>
        <strain evidence="2 3">LzC2</strain>
    </source>
</reference>
<dbReference type="Gene3D" id="3.30.70.100">
    <property type="match status" value="1"/>
</dbReference>
<sequence length="104" mass="11898">MINHSVYFTLQESNAEQRAGLIAACKKYLTGHEGTVYFAVGPRAEEFDREVNDKTFDVSLLVVFDSKEAHDKYAVAPRHLEFIEEQKAKWKTVRVFDSEVTATK</sequence>
<evidence type="ECO:0000259" key="1">
    <source>
        <dbReference type="PROSITE" id="PS51502"/>
    </source>
</evidence>
<dbReference type="Pfam" id="PF07876">
    <property type="entry name" value="Dabb"/>
    <property type="match status" value="1"/>
</dbReference>
<organism evidence="2 3">
    <name type="scientific">Alienimonas chondri</name>
    <dbReference type="NCBI Taxonomy" id="2681879"/>
    <lineage>
        <taxon>Bacteria</taxon>
        <taxon>Pseudomonadati</taxon>
        <taxon>Planctomycetota</taxon>
        <taxon>Planctomycetia</taxon>
        <taxon>Planctomycetales</taxon>
        <taxon>Planctomycetaceae</taxon>
        <taxon>Alienimonas</taxon>
    </lineage>
</organism>
<feature type="domain" description="Stress-response A/B barrel" evidence="1">
    <location>
        <begin position="2"/>
        <end position="98"/>
    </location>
</feature>
<dbReference type="SUPFAM" id="SSF54909">
    <property type="entry name" value="Dimeric alpha+beta barrel"/>
    <property type="match status" value="1"/>
</dbReference>
<dbReference type="InterPro" id="IPR013097">
    <property type="entry name" value="Dabb"/>
</dbReference>
<keyword evidence="3" id="KW-1185">Reference proteome</keyword>
<protein>
    <recommendedName>
        <fullName evidence="1">Stress-response A/B barrel domain-containing protein</fullName>
    </recommendedName>
</protein>
<dbReference type="SMART" id="SM00886">
    <property type="entry name" value="Dabb"/>
    <property type="match status" value="1"/>
</dbReference>
<evidence type="ECO:0000313" key="3">
    <source>
        <dbReference type="Proteomes" id="UP000609651"/>
    </source>
</evidence>
<dbReference type="EMBL" id="WTPX01000118">
    <property type="protein sequence ID" value="NNJ27055.1"/>
    <property type="molecule type" value="Genomic_DNA"/>
</dbReference>
<dbReference type="InterPro" id="IPR011008">
    <property type="entry name" value="Dimeric_a/b-barrel"/>
</dbReference>
<proteinExistence type="predicted"/>
<accession>A0ABX1VG23</accession>
<gene>
    <name evidence="2" type="ORF">LzC2_31520</name>
</gene>
<evidence type="ECO:0000313" key="2">
    <source>
        <dbReference type="EMBL" id="NNJ27055.1"/>
    </source>
</evidence>